<dbReference type="SUPFAM" id="SSF50353">
    <property type="entry name" value="Cytokine"/>
    <property type="match status" value="1"/>
</dbReference>
<dbReference type="PANTHER" id="PTHR11486">
    <property type="entry name" value="FIBROBLAST GROWTH FACTOR"/>
    <property type="match status" value="1"/>
</dbReference>
<evidence type="ECO:0000313" key="3">
    <source>
        <dbReference type="Proteomes" id="UP000694388"/>
    </source>
</evidence>
<organism evidence="2 3">
    <name type="scientific">Eptatretus burgeri</name>
    <name type="common">Inshore hagfish</name>
    <dbReference type="NCBI Taxonomy" id="7764"/>
    <lineage>
        <taxon>Eukaryota</taxon>
        <taxon>Metazoa</taxon>
        <taxon>Chordata</taxon>
        <taxon>Craniata</taxon>
        <taxon>Vertebrata</taxon>
        <taxon>Cyclostomata</taxon>
        <taxon>Myxini</taxon>
        <taxon>Myxiniformes</taxon>
        <taxon>Myxinidae</taxon>
        <taxon>Eptatretinae</taxon>
        <taxon>Eptatretus</taxon>
    </lineage>
</organism>
<reference evidence="2" key="2">
    <citation type="submission" date="2025-09" db="UniProtKB">
        <authorList>
            <consortium name="Ensembl"/>
        </authorList>
    </citation>
    <scope>IDENTIFICATION</scope>
</reference>
<sequence length="180" mass="20222">MCTILQKLLGCENCLSVFRITLNSINGLWVKLWFGNGELNQDKYSLTPISNNNEAWDASSEPGYLFCVGHRSCKSHLDSLAAVSPAEDITDPEVVQICCSVQGTCAVHPLSTSWQQPAHLLSDECYFQETLEENHYNSYRSEKFTEYGWYVGLKRNGKVKPGPKTAWGQKAVLFLPLHMS</sequence>
<dbReference type="SMART" id="SM00442">
    <property type="entry name" value="FGF"/>
    <property type="match status" value="1"/>
</dbReference>
<dbReference type="InterPro" id="IPR002209">
    <property type="entry name" value="Fibroblast_GF_fam"/>
</dbReference>
<keyword evidence="3" id="KW-1185">Reference proteome</keyword>
<dbReference type="GO" id="GO:0008083">
    <property type="term" value="F:growth factor activity"/>
    <property type="evidence" value="ECO:0007669"/>
    <property type="project" value="InterPro"/>
</dbReference>
<dbReference type="Pfam" id="PF00167">
    <property type="entry name" value="FGF"/>
    <property type="match status" value="1"/>
</dbReference>
<accession>A0A8C4QUM4</accession>
<dbReference type="Proteomes" id="UP000694388">
    <property type="component" value="Unplaced"/>
</dbReference>
<dbReference type="Ensembl" id="ENSEBUT00000021400.1">
    <property type="protein sequence ID" value="ENSEBUP00000020824.1"/>
    <property type="gene ID" value="ENSEBUG00000012873.1"/>
</dbReference>
<proteinExistence type="inferred from homology"/>
<dbReference type="GeneTree" id="ENSGT01060000253365"/>
<evidence type="ECO:0008006" key="4">
    <source>
        <dbReference type="Google" id="ProtNLM"/>
    </source>
</evidence>
<dbReference type="InterPro" id="IPR008996">
    <property type="entry name" value="IL1/FGF"/>
</dbReference>
<dbReference type="AlphaFoldDB" id="A0A8C4QUM4"/>
<comment type="similarity">
    <text evidence="1">Belongs to the heparin-binding growth factors family.</text>
</comment>
<evidence type="ECO:0000256" key="1">
    <source>
        <dbReference type="ARBA" id="ARBA00007936"/>
    </source>
</evidence>
<dbReference type="PRINTS" id="PR00262">
    <property type="entry name" value="IL1HBGF"/>
</dbReference>
<reference evidence="2" key="1">
    <citation type="submission" date="2025-08" db="UniProtKB">
        <authorList>
            <consortium name="Ensembl"/>
        </authorList>
    </citation>
    <scope>IDENTIFICATION</scope>
</reference>
<protein>
    <recommendedName>
        <fullName evidence="4">Fibroblast growth factor 1</fullName>
    </recommendedName>
</protein>
<dbReference type="Gene3D" id="2.80.10.50">
    <property type="match status" value="1"/>
</dbReference>
<evidence type="ECO:0000313" key="2">
    <source>
        <dbReference type="Ensembl" id="ENSEBUP00000020824.1"/>
    </source>
</evidence>
<name>A0A8C4QUM4_EPTBU</name>